<name>A0ACB7ZU75_9AGAM</name>
<protein>
    <submittedName>
        <fullName evidence="1">Uncharacterized protein</fullName>
    </submittedName>
</protein>
<sequence length="152" mass="18230">MNRHVWSYLRARRVIQILCADPSTLAKYKDIAVTDLSVNKDVTEENRYGQGNHKMAWFWAMGKQSEQHNGWMKEYYRINWLKAKARCVRWEEELDIVWHEMSWTINWFNNRRNRWKELLGLSLEPGRKAYAEKQIAMWGTFVEGATQAFEGK</sequence>
<dbReference type="EMBL" id="MU268539">
    <property type="protein sequence ID" value="KAH7904267.1"/>
    <property type="molecule type" value="Genomic_DNA"/>
</dbReference>
<reference evidence="1" key="1">
    <citation type="journal article" date="2021" name="New Phytol.">
        <title>Evolutionary innovations through gain and loss of genes in the ectomycorrhizal Boletales.</title>
        <authorList>
            <person name="Wu G."/>
            <person name="Miyauchi S."/>
            <person name="Morin E."/>
            <person name="Kuo A."/>
            <person name="Drula E."/>
            <person name="Varga T."/>
            <person name="Kohler A."/>
            <person name="Feng B."/>
            <person name="Cao Y."/>
            <person name="Lipzen A."/>
            <person name="Daum C."/>
            <person name="Hundley H."/>
            <person name="Pangilinan J."/>
            <person name="Johnson J."/>
            <person name="Barry K."/>
            <person name="LaButti K."/>
            <person name="Ng V."/>
            <person name="Ahrendt S."/>
            <person name="Min B."/>
            <person name="Choi I.G."/>
            <person name="Park H."/>
            <person name="Plett J.M."/>
            <person name="Magnuson J."/>
            <person name="Spatafora J.W."/>
            <person name="Nagy L.G."/>
            <person name="Henrissat B."/>
            <person name="Grigoriev I.V."/>
            <person name="Yang Z.L."/>
            <person name="Xu J."/>
            <person name="Martin F.M."/>
        </authorList>
    </citation>
    <scope>NUCLEOTIDE SEQUENCE</scope>
    <source>
        <strain evidence="1">ATCC 28755</strain>
    </source>
</reference>
<keyword evidence="2" id="KW-1185">Reference proteome</keyword>
<proteinExistence type="predicted"/>
<gene>
    <name evidence="1" type="ORF">BJ138DRAFT_1019360</name>
</gene>
<organism evidence="1 2">
    <name type="scientific">Hygrophoropsis aurantiaca</name>
    <dbReference type="NCBI Taxonomy" id="72124"/>
    <lineage>
        <taxon>Eukaryota</taxon>
        <taxon>Fungi</taxon>
        <taxon>Dikarya</taxon>
        <taxon>Basidiomycota</taxon>
        <taxon>Agaricomycotina</taxon>
        <taxon>Agaricomycetes</taxon>
        <taxon>Agaricomycetidae</taxon>
        <taxon>Boletales</taxon>
        <taxon>Coniophorineae</taxon>
        <taxon>Hygrophoropsidaceae</taxon>
        <taxon>Hygrophoropsis</taxon>
    </lineage>
</organism>
<comment type="caution">
    <text evidence="1">The sequence shown here is derived from an EMBL/GenBank/DDBJ whole genome shotgun (WGS) entry which is preliminary data.</text>
</comment>
<evidence type="ECO:0000313" key="1">
    <source>
        <dbReference type="EMBL" id="KAH7904267.1"/>
    </source>
</evidence>
<evidence type="ECO:0000313" key="2">
    <source>
        <dbReference type="Proteomes" id="UP000790377"/>
    </source>
</evidence>
<dbReference type="Proteomes" id="UP000790377">
    <property type="component" value="Unassembled WGS sequence"/>
</dbReference>
<accession>A0ACB7ZU75</accession>